<evidence type="ECO:0000313" key="3">
    <source>
        <dbReference type="Proteomes" id="UP000231134"/>
    </source>
</evidence>
<proteinExistence type="predicted"/>
<dbReference type="PANTHER" id="PTHR43404:SF2">
    <property type="entry name" value="LIPOPOLYSACCHARIDE CHOLINEPHOSPHOTRANSFERASE LICD"/>
    <property type="match status" value="1"/>
</dbReference>
<gene>
    <name evidence="2" type="ORF">BGX16_2883</name>
</gene>
<reference evidence="2 3" key="1">
    <citation type="submission" date="2017-11" db="EMBL/GenBank/DDBJ databases">
        <title>Animal gut microbial communities from fecal samples from Wisconsin, USA.</title>
        <authorList>
            <person name="Neumann A."/>
        </authorList>
    </citation>
    <scope>NUCLEOTIDE SEQUENCE [LARGE SCALE GENOMIC DNA]</scope>
    <source>
        <strain evidence="2 3">UWS3</strain>
    </source>
</reference>
<accession>A0A2M9AAT5</accession>
<dbReference type="EMBL" id="PGEX01000001">
    <property type="protein sequence ID" value="PJJ42832.1"/>
    <property type="molecule type" value="Genomic_DNA"/>
</dbReference>
<name>A0A2M9AAT5_9BACT</name>
<keyword evidence="3" id="KW-1185">Reference proteome</keyword>
<comment type="caution">
    <text evidence="2">The sequence shown here is derived from an EMBL/GenBank/DDBJ whole genome shotgun (WGS) entry which is preliminary data.</text>
</comment>
<dbReference type="RefSeq" id="WP_100426667.1">
    <property type="nucleotide sequence ID" value="NZ_PGEX01000001.1"/>
</dbReference>
<dbReference type="GO" id="GO:0009100">
    <property type="term" value="P:glycoprotein metabolic process"/>
    <property type="evidence" value="ECO:0007669"/>
    <property type="project" value="UniProtKB-ARBA"/>
</dbReference>
<dbReference type="Pfam" id="PF04991">
    <property type="entry name" value="LicD"/>
    <property type="match status" value="1"/>
</dbReference>
<dbReference type="AlphaFoldDB" id="A0A2M9AAT5"/>
<dbReference type="PANTHER" id="PTHR43404">
    <property type="entry name" value="LIPOPOLYSACCHARIDE CHOLINEPHOSPHOTRANSFERASE LICD"/>
    <property type="match status" value="1"/>
</dbReference>
<evidence type="ECO:0000313" key="2">
    <source>
        <dbReference type="EMBL" id="PJJ42832.1"/>
    </source>
</evidence>
<dbReference type="InterPro" id="IPR007074">
    <property type="entry name" value="LicD/FKTN/FKRP_NTP_transf"/>
</dbReference>
<dbReference type="OrthoDB" id="9786100at2"/>
<organism evidence="2 3">
    <name type="scientific">Hallerella succinigenes</name>
    <dbReference type="NCBI Taxonomy" id="1896222"/>
    <lineage>
        <taxon>Bacteria</taxon>
        <taxon>Pseudomonadati</taxon>
        <taxon>Fibrobacterota</taxon>
        <taxon>Fibrobacteria</taxon>
        <taxon>Fibrobacterales</taxon>
        <taxon>Fibrobacteraceae</taxon>
        <taxon>Hallerella</taxon>
    </lineage>
</organism>
<protein>
    <submittedName>
        <fullName evidence="2">Lipopolysaccharide cholinephosphotransferase</fullName>
    </submittedName>
</protein>
<sequence length="270" mass="31829">MKQLSLQECQKRLLEIAKCFDAICQRNDIPYYMIGGTLLGAIRHKGFIPWDDDMDFGVPIKYYEKLMGCLEKELPKQYRLCQFEKVKNCNTVFSKIDDMETCVDDKCNKCPLSEQLGLSIDIFPLCFCEKENESNIKLQKLRYIDQKVFAESMENRWYKRFCKAILRAVFPLSRKRLMKKMWKLTNSIKGGDYLANVFGLVGERELIPLSFYGRDSRYQFEDAFFCGPEKYDDYLKQIYGNYMQLPPVEKRKSHSFGVYLKHTTSGLEHE</sequence>
<feature type="domain" description="LicD/FKTN/FKRP nucleotidyltransferase" evidence="1">
    <location>
        <begin position="24"/>
        <end position="240"/>
    </location>
</feature>
<dbReference type="InterPro" id="IPR052942">
    <property type="entry name" value="LPS_cholinephosphotransferase"/>
</dbReference>
<keyword evidence="2" id="KW-0808">Transferase</keyword>
<dbReference type="Proteomes" id="UP000231134">
    <property type="component" value="Unassembled WGS sequence"/>
</dbReference>
<dbReference type="GO" id="GO:0016740">
    <property type="term" value="F:transferase activity"/>
    <property type="evidence" value="ECO:0007669"/>
    <property type="project" value="UniProtKB-KW"/>
</dbReference>
<evidence type="ECO:0000259" key="1">
    <source>
        <dbReference type="Pfam" id="PF04991"/>
    </source>
</evidence>